<organism evidence="2 3">
    <name type="scientific">Candidatus Kerfeldbacteria bacterium RIFCSPHIGHO2_02_FULL_42_14</name>
    <dbReference type="NCBI Taxonomy" id="1798540"/>
    <lineage>
        <taxon>Bacteria</taxon>
        <taxon>Candidatus Kerfeldiibacteriota</taxon>
    </lineage>
</organism>
<name>A0A1G2AQ12_9BACT</name>
<feature type="transmembrane region" description="Helical" evidence="1">
    <location>
        <begin position="12"/>
        <end position="28"/>
    </location>
</feature>
<keyword evidence="1" id="KW-0472">Membrane</keyword>
<dbReference type="EMBL" id="MHKB01000012">
    <property type="protein sequence ID" value="OGY78725.1"/>
    <property type="molecule type" value="Genomic_DNA"/>
</dbReference>
<evidence type="ECO:0000313" key="3">
    <source>
        <dbReference type="Proteomes" id="UP000177165"/>
    </source>
</evidence>
<gene>
    <name evidence="2" type="ORF">A3B74_02950</name>
</gene>
<comment type="caution">
    <text evidence="2">The sequence shown here is derived from an EMBL/GenBank/DDBJ whole genome shotgun (WGS) entry which is preliminary data.</text>
</comment>
<reference evidence="2 3" key="1">
    <citation type="journal article" date="2016" name="Nat. Commun.">
        <title>Thousands of microbial genomes shed light on interconnected biogeochemical processes in an aquifer system.</title>
        <authorList>
            <person name="Anantharaman K."/>
            <person name="Brown C.T."/>
            <person name="Hug L.A."/>
            <person name="Sharon I."/>
            <person name="Castelle C.J."/>
            <person name="Probst A.J."/>
            <person name="Thomas B.C."/>
            <person name="Singh A."/>
            <person name="Wilkins M.J."/>
            <person name="Karaoz U."/>
            <person name="Brodie E.L."/>
            <person name="Williams K.H."/>
            <person name="Hubbard S.S."/>
            <person name="Banfield J.F."/>
        </authorList>
    </citation>
    <scope>NUCLEOTIDE SEQUENCE [LARGE SCALE GENOMIC DNA]</scope>
</reference>
<keyword evidence="1" id="KW-1133">Transmembrane helix</keyword>
<proteinExistence type="predicted"/>
<evidence type="ECO:0000313" key="2">
    <source>
        <dbReference type="EMBL" id="OGY78725.1"/>
    </source>
</evidence>
<dbReference type="Proteomes" id="UP000177165">
    <property type="component" value="Unassembled WGS sequence"/>
</dbReference>
<evidence type="ECO:0000256" key="1">
    <source>
        <dbReference type="SAM" id="Phobius"/>
    </source>
</evidence>
<protein>
    <submittedName>
        <fullName evidence="2">Uncharacterized protein</fullName>
    </submittedName>
</protein>
<sequence length="172" mass="19174">MTSRFWPDSIFIYYASFALTLFVLLLGPQCPRSSPPITTEDGLLYEPVNYEQDGIITTDDNGNQLIVNRLNVLATEDTTWEDMEIVSASVGGRIVAHVPMIAFYGIEVPASNFSELTSIRNILAEDSHVIVVEYDAIFLLASSDIEMLSEEQSWGFRKLKLPETWQASTACG</sequence>
<dbReference type="AlphaFoldDB" id="A0A1G2AQ12"/>
<accession>A0A1G2AQ12</accession>
<keyword evidence="1" id="KW-0812">Transmembrane</keyword>